<feature type="region of interest" description="Disordered" evidence="8">
    <location>
        <begin position="538"/>
        <end position="557"/>
    </location>
</feature>
<feature type="compositionally biased region" description="Polar residues" evidence="8">
    <location>
        <begin position="224"/>
        <end position="233"/>
    </location>
</feature>
<keyword evidence="6" id="KW-0206">Cytoskeleton</keyword>
<dbReference type="GO" id="GO:0031122">
    <property type="term" value="P:cytoplasmic microtubule organization"/>
    <property type="evidence" value="ECO:0007669"/>
    <property type="project" value="TreeGrafter"/>
</dbReference>
<keyword evidence="5 7" id="KW-0175">Coiled coil</keyword>
<dbReference type="SUPFAM" id="SSF74924">
    <property type="entry name" value="Cap-Gly domain"/>
    <property type="match status" value="2"/>
</dbReference>
<dbReference type="EMBL" id="WJBH02000003">
    <property type="protein sequence ID" value="KAI9561245.1"/>
    <property type="molecule type" value="Genomic_DNA"/>
</dbReference>
<dbReference type="GO" id="GO:0005634">
    <property type="term" value="C:nucleus"/>
    <property type="evidence" value="ECO:0007669"/>
    <property type="project" value="TreeGrafter"/>
</dbReference>
<sequence>MSAPAPAKPSGIKPPTTRLARPSVTSKPASNGSSGENVSRLSSEDLPKKKTDRNEGLDDGDLDRVSELPSLPGSRKTSKDMMRKLSDGSGSAVDPEYELARRLSEAGIRRMSDANLILTTDTDSFIIGQNVYVNGIKPGKIQFIGETKFAPGEWAGIVLDDFSGKNDGSVGGVRYFQCQPKKGVFSRLGRLTRQPLDAIQLAALQSQQSQPPAVSENGDESVAGSASTNGANGTSSASPAAVPSTSVVSVQSIGDLRLGDRVIVTSSQGSKAGILRYLGTAEFAAGQWAGVELDDPLGKNDGAVAGTRYFDCQQHYGLFAPIHKVSRSPANHMRRTSGAMNTSMSSSLSQPRAGGRTGTRRDSESASVTSVATSRASTAISRKTSRPSVGGSAHTHQDLLRERDQHIEQLMKEREMERSEVTRAAAQADEAEHQLAVLQRRYNLEKEEFTAKIAELERLLLAAESIRSSQGAQIDDLQFRLEEETILRGEIEAQQKGLDDKEKEWARQVEQLETEAQRCFEAEELAARYKDELDALLAKSQPQESSTSENDQSDGRIRQLEASVQVKENELTQLKNSMQELTKSLEAEQIKNNDNEKRFQALEGELQVARTLLDEAKNTIETEWKSKTEILERQNAENQEQLAKLNEEKMRFETQLNEAQALLSRSQDADISESRELKAKLEEMMRQYAASQEQVLKLNEEKSQLELRLTDSLAASNQTRHTAETEVNELKMKLDELERQAAKSEEQLFSLDEEKVQLELQLANAQAAIAQSEEAKRAEIESNKQKLEEIMKRTETLERLGEESSERMKQVEEEKIKLNTELQKALSLLEELKETAKTETDTSRFEFEELKAQYDALEVQRTEIQIQLANIQEEKIKSEEERVKLDAELQSVKVLLAESKGRATTEIEVTKNELAELKIKYGTLERQLEEVKTELENLQREKLKSDEEKAKLEAELKTVQLSLSEYKEATKAEAEKKQVEYEDLKGKCENLERQHAEVEVQLSNYQDEKIKTDEEKSKLDAELKMAQLSLSEAIKAATTEAEKNKCAFEELKDQCENLKLKESEMGTQLANLIEEKRKTELELRTKYEEEKETWVKKFDDLERQKATNEQRLTQIDEEKSRLETELLRLSSKSSDTSQDLTRLHGELMVARQTVADWQSQASKLEQEKTSLEQLNSTFSCDLQNSKKEITELVSAKTELELQLANLKEEKNQSEMALQKLYKEDVESWKQKVDDFEKQKAANDQRLAQLNEEKSRLESELLQLSSVSSNTSQDLTRLQGELVSANQSLVESQSQVSKLEMEKSNLEQINATLSSDLQNREERISELSLAKIELERQIKEETQSLKDSEAQYEKDKSEWDRLSKELRENVQSQTEKITTLTASIEELNTQLQKANESLAEIKAQSLNEKAEWEKSNSALVSDLTSKEKHVTDLISANEKYESELKIANEECGRMKQLLQTLEANQQESLGGMAELQKSIAVLELEKSNWLAEKLRLEESIVQFETRLSNLSSEKEESDRTIQERDNRLAKLTEEVTLLQEKFTAHIAELEQKLQENRKTEETEQELQAALVEARARADEIQSALEESQKNEKELLKIREQLISANKLHEEFVQQSQKEQNELKQRVEELTAAKDSMQLRELKLQEELTLLKRQVDEQTSRLKGQLDDTKKEAEIARQLFQDLESANNRIKEMQSNLEENDQKLMELREVSLHVKSLEDKLALKTIELKEEMEDRDKAEDRVLRLTECLAVKEKELEALRLEAVSLKKSTTEVSHLLTAFSTVDREKKQLEAKVVELQVAAAAASRGAGADAADTDSRIKKLMEDYEYKEQEIKFLNSVIVDMQRKVEDLNVKLEISQATLLGQNVLTPENNRNGVKSEAKAPRLFCDICDLFDLHDTEDCPTQASEDFEISPPFLNQRPTSTFNQNSPNHNQHSHHGGTRGATRPYCDNCEVFGHLTEDCIEEATF</sequence>
<evidence type="ECO:0000256" key="6">
    <source>
        <dbReference type="ARBA" id="ARBA00023212"/>
    </source>
</evidence>
<dbReference type="PROSITE" id="PS50245">
    <property type="entry name" value="CAP_GLY_2"/>
    <property type="match status" value="2"/>
</dbReference>
<feature type="region of interest" description="Disordered" evidence="8">
    <location>
        <begin position="327"/>
        <end position="401"/>
    </location>
</feature>
<dbReference type="PANTHER" id="PTHR18916">
    <property type="entry name" value="DYNACTIN 1-RELATED MICROTUBULE-BINDING"/>
    <property type="match status" value="1"/>
</dbReference>
<proteinExistence type="predicted"/>
<evidence type="ECO:0000256" key="1">
    <source>
        <dbReference type="ARBA" id="ARBA00004245"/>
    </source>
</evidence>
<evidence type="ECO:0000259" key="9">
    <source>
        <dbReference type="PROSITE" id="PS50245"/>
    </source>
</evidence>
<feature type="compositionally biased region" description="Polar residues" evidence="8">
    <location>
        <begin position="338"/>
        <end position="350"/>
    </location>
</feature>
<feature type="region of interest" description="Disordered" evidence="8">
    <location>
        <begin position="1"/>
        <end position="95"/>
    </location>
</feature>
<protein>
    <recommendedName>
        <fullName evidence="9">CAP-Gly domain-containing protein</fullName>
    </recommendedName>
</protein>
<feature type="compositionally biased region" description="Basic and acidic residues" evidence="8">
    <location>
        <begin position="77"/>
        <end position="86"/>
    </location>
</feature>
<comment type="subcellular location">
    <subcellularLocation>
        <location evidence="1">Cytoplasm</location>
        <location evidence="1">Cytoskeleton</location>
    </subcellularLocation>
</comment>
<comment type="caution">
    <text evidence="10">The sequence shown here is derived from an EMBL/GenBank/DDBJ whole genome shotgun (WGS) entry which is preliminary data.</text>
</comment>
<feature type="compositionally biased region" description="Low complexity" evidence="8">
    <location>
        <begin position="365"/>
        <end position="382"/>
    </location>
</feature>
<gene>
    <name evidence="10" type="ORF">GHT06_012201</name>
</gene>
<dbReference type="GO" id="GO:0005938">
    <property type="term" value="C:cell cortex"/>
    <property type="evidence" value="ECO:0007669"/>
    <property type="project" value="TreeGrafter"/>
</dbReference>
<evidence type="ECO:0000256" key="3">
    <source>
        <dbReference type="ARBA" id="ARBA00022701"/>
    </source>
</evidence>
<dbReference type="Pfam" id="PF16641">
    <property type="entry name" value="CLIP1_ZNF"/>
    <property type="match status" value="2"/>
</dbReference>
<dbReference type="Gene3D" id="2.30.30.190">
    <property type="entry name" value="CAP Gly-rich-like domain"/>
    <property type="match status" value="2"/>
</dbReference>
<dbReference type="InterPro" id="IPR032108">
    <property type="entry name" value="CLIP1_ZNF"/>
</dbReference>
<dbReference type="Pfam" id="PF01302">
    <property type="entry name" value="CAP_GLY"/>
    <property type="match status" value="2"/>
</dbReference>
<name>A0AAD5LFX6_9CRUS</name>
<evidence type="ECO:0000256" key="4">
    <source>
        <dbReference type="ARBA" id="ARBA00022737"/>
    </source>
</evidence>
<feature type="coiled-coil region" evidence="7">
    <location>
        <begin position="407"/>
        <end position="466"/>
    </location>
</feature>
<feature type="compositionally biased region" description="Polar residues" evidence="8">
    <location>
        <begin position="23"/>
        <end position="41"/>
    </location>
</feature>
<dbReference type="GO" id="GO:0051010">
    <property type="term" value="F:microtubule plus-end binding"/>
    <property type="evidence" value="ECO:0007669"/>
    <property type="project" value="TreeGrafter"/>
</dbReference>
<keyword evidence="11" id="KW-1185">Reference proteome</keyword>
<feature type="domain" description="CAP-Gly" evidence="9">
    <location>
        <begin position="279"/>
        <end position="321"/>
    </location>
</feature>
<feature type="region of interest" description="Disordered" evidence="8">
    <location>
        <begin position="1912"/>
        <end position="1940"/>
    </location>
</feature>
<keyword evidence="3" id="KW-0493">Microtubule</keyword>
<evidence type="ECO:0000256" key="5">
    <source>
        <dbReference type="ARBA" id="ARBA00023054"/>
    </source>
</evidence>
<keyword evidence="2" id="KW-0963">Cytoplasm</keyword>
<evidence type="ECO:0000313" key="10">
    <source>
        <dbReference type="EMBL" id="KAI9561245.1"/>
    </source>
</evidence>
<feature type="compositionally biased region" description="Basic and acidic residues" evidence="8">
    <location>
        <begin position="42"/>
        <end position="66"/>
    </location>
</feature>
<evidence type="ECO:0000313" key="11">
    <source>
        <dbReference type="Proteomes" id="UP000820818"/>
    </source>
</evidence>
<dbReference type="GO" id="GO:0035371">
    <property type="term" value="C:microtubule plus-end"/>
    <property type="evidence" value="ECO:0007669"/>
    <property type="project" value="TreeGrafter"/>
</dbReference>
<reference evidence="10 11" key="1">
    <citation type="submission" date="2022-05" db="EMBL/GenBank/DDBJ databases">
        <title>A multi-omics perspective on studying reproductive biology in Daphnia sinensis.</title>
        <authorList>
            <person name="Jia J."/>
        </authorList>
    </citation>
    <scope>NUCLEOTIDE SEQUENCE [LARGE SCALE GENOMIC DNA]</scope>
    <source>
        <strain evidence="10 11">WSL</strain>
    </source>
</reference>
<evidence type="ECO:0000256" key="8">
    <source>
        <dbReference type="SAM" id="MobiDB-lite"/>
    </source>
</evidence>
<dbReference type="InterPro" id="IPR000938">
    <property type="entry name" value="CAP-Gly_domain"/>
</dbReference>
<dbReference type="PROSITE" id="PS00845">
    <property type="entry name" value="CAP_GLY_1"/>
    <property type="match status" value="2"/>
</dbReference>
<evidence type="ECO:0000256" key="2">
    <source>
        <dbReference type="ARBA" id="ARBA00022490"/>
    </source>
</evidence>
<feature type="domain" description="CAP-Gly" evidence="9">
    <location>
        <begin position="145"/>
        <end position="187"/>
    </location>
</feature>
<dbReference type="SMART" id="SM01052">
    <property type="entry name" value="CAP_GLY"/>
    <property type="match status" value="2"/>
</dbReference>
<feature type="compositionally biased region" description="Polar residues" evidence="8">
    <location>
        <begin position="540"/>
        <end position="550"/>
    </location>
</feature>
<feature type="coiled-coil region" evidence="7">
    <location>
        <begin position="1817"/>
        <end position="1858"/>
    </location>
</feature>
<keyword evidence="4" id="KW-0677">Repeat</keyword>
<evidence type="ECO:0000256" key="7">
    <source>
        <dbReference type="SAM" id="Coils"/>
    </source>
</evidence>
<dbReference type="PANTHER" id="PTHR18916:SF82">
    <property type="entry name" value="CAP-GLY DOMAIN-CONTAINING PROTEIN"/>
    <property type="match status" value="1"/>
</dbReference>
<dbReference type="Proteomes" id="UP000820818">
    <property type="component" value="Linkage Group LG3"/>
</dbReference>
<accession>A0AAD5LFX6</accession>
<dbReference type="InterPro" id="IPR036859">
    <property type="entry name" value="CAP-Gly_dom_sf"/>
</dbReference>
<feature type="region of interest" description="Disordered" evidence="8">
    <location>
        <begin position="207"/>
        <end position="241"/>
    </location>
</feature>
<organism evidence="10 11">
    <name type="scientific">Daphnia sinensis</name>
    <dbReference type="NCBI Taxonomy" id="1820382"/>
    <lineage>
        <taxon>Eukaryota</taxon>
        <taxon>Metazoa</taxon>
        <taxon>Ecdysozoa</taxon>
        <taxon>Arthropoda</taxon>
        <taxon>Crustacea</taxon>
        <taxon>Branchiopoda</taxon>
        <taxon>Diplostraca</taxon>
        <taxon>Cladocera</taxon>
        <taxon>Anomopoda</taxon>
        <taxon>Daphniidae</taxon>
        <taxon>Daphnia</taxon>
        <taxon>Daphnia similis group</taxon>
    </lineage>
</organism>